<accession>A0A7X5ZVT7</accession>
<name>A0A7X5ZVT7_9SPHN</name>
<reference evidence="1 2" key="1">
    <citation type="submission" date="2020-03" db="EMBL/GenBank/DDBJ databases">
        <title>Genomic Encyclopedia of Type Strains, Phase IV (KMG-IV): sequencing the most valuable type-strain genomes for metagenomic binning, comparative biology and taxonomic classification.</title>
        <authorList>
            <person name="Goeker M."/>
        </authorList>
    </citation>
    <scope>NUCLEOTIDE SEQUENCE [LARGE SCALE GENOMIC DNA]</scope>
    <source>
        <strain evidence="1 2">DSM 4733</strain>
    </source>
</reference>
<comment type="caution">
    <text evidence="1">The sequence shown here is derived from an EMBL/GenBank/DDBJ whole genome shotgun (WGS) entry which is preliminary data.</text>
</comment>
<proteinExistence type="predicted"/>
<dbReference type="RefSeq" id="WP_167299072.1">
    <property type="nucleotide sequence ID" value="NZ_CP170557.1"/>
</dbReference>
<gene>
    <name evidence="1" type="ORF">FHR20_001669</name>
</gene>
<dbReference type="AlphaFoldDB" id="A0A7X5ZVT7"/>
<protein>
    <submittedName>
        <fullName evidence="1">Uncharacterized protein</fullName>
    </submittedName>
</protein>
<sequence length="429" mass="45245">MTTPPPFIIPANEWPDPQFCIQDANSMVTMLNDQMTGTMNQISVTSYTTGSRNVTAYTNFTDQLAVGDLIWFNAPADTALLQSSFRITALVPNTSFSFTTEYKDGAPSISAACMVNPLQRGAPASSPSGLVTSNIRRYAGGGQWPSVWISERPAHVGRLKSCRRVLVVQKTTGGDEYIYWEANGERLRTIAGTGRAVGLAVSVVSGTGASARAYAVDSATGVTLSGVTATTATRTWVSAQKTAAAAISTWQEGVQLSGPAGSTFVIGEFTSAPSAGELYDGSFSTPRGQRILALASISPWVGANLTTPAAPGPGGTYEFVTDMRQASYGVINEGVSFLTGLLEGQSDIAGHLLASRSRLTAPTVYNPIVRAPAAVTNTFGAADPEKYGFASGNFLVDSAARMIFYSHTPSNKWGFLSWDIHGAVLYAEP</sequence>
<evidence type="ECO:0000313" key="2">
    <source>
        <dbReference type="Proteomes" id="UP000564677"/>
    </source>
</evidence>
<dbReference type="EMBL" id="JAASQV010000001">
    <property type="protein sequence ID" value="NIJ64738.1"/>
    <property type="molecule type" value="Genomic_DNA"/>
</dbReference>
<keyword evidence="2" id="KW-1185">Reference proteome</keyword>
<evidence type="ECO:0000313" key="1">
    <source>
        <dbReference type="EMBL" id="NIJ64738.1"/>
    </source>
</evidence>
<dbReference type="Proteomes" id="UP000564677">
    <property type="component" value="Unassembled WGS sequence"/>
</dbReference>
<organism evidence="1 2">
    <name type="scientific">Sphingomonas leidyi</name>
    <dbReference type="NCBI Taxonomy" id="68569"/>
    <lineage>
        <taxon>Bacteria</taxon>
        <taxon>Pseudomonadati</taxon>
        <taxon>Pseudomonadota</taxon>
        <taxon>Alphaproteobacteria</taxon>
        <taxon>Sphingomonadales</taxon>
        <taxon>Sphingomonadaceae</taxon>
        <taxon>Sphingomonas</taxon>
    </lineage>
</organism>